<name>A9LH58_9BACT</name>
<dbReference type="Pfam" id="PF13911">
    <property type="entry name" value="AhpC-TSA_2"/>
    <property type="match status" value="1"/>
</dbReference>
<feature type="transmembrane region" description="Helical" evidence="2">
    <location>
        <begin position="155"/>
        <end position="174"/>
    </location>
</feature>
<feature type="compositionally biased region" description="Basic and acidic residues" evidence="1">
    <location>
        <begin position="8"/>
        <end position="17"/>
    </location>
</feature>
<dbReference type="NCBIfam" id="NF040769">
    <property type="entry name" value="SelL_rel_redox"/>
    <property type="match status" value="1"/>
</dbReference>
<keyword evidence="2" id="KW-1133">Transmembrane helix</keyword>
<feature type="region of interest" description="Disordered" evidence="1">
    <location>
        <begin position="1"/>
        <end position="24"/>
    </location>
</feature>
<reference evidence="3" key="1">
    <citation type="journal article" date="2007" name="ISME J.">
        <title>Fosmids of novel marine Planctomycetes from the Namibian and Oregon coast upwelling systems and their cross-comparison with planctomycete genomes.</title>
        <authorList>
            <person name="Woebken D."/>
            <person name="Teeling H."/>
            <person name="Wecker P."/>
            <person name="Dumitriu A."/>
            <person name="Kostadinov I."/>
            <person name="DeLong E.F."/>
            <person name="Amann R."/>
            <person name="Gloeckner F.O."/>
        </authorList>
    </citation>
    <scope>NUCLEOTIDE SEQUENCE</scope>
</reference>
<proteinExistence type="predicted"/>
<dbReference type="Gene3D" id="3.40.30.10">
    <property type="entry name" value="Glutaredoxin"/>
    <property type="match status" value="1"/>
</dbReference>
<feature type="transmembrane region" description="Helical" evidence="2">
    <location>
        <begin position="58"/>
        <end position="82"/>
    </location>
</feature>
<dbReference type="InterPro" id="IPR032801">
    <property type="entry name" value="PXL2A/B/C"/>
</dbReference>
<evidence type="ECO:0000313" key="3">
    <source>
        <dbReference type="EMBL" id="ABX10729.1"/>
    </source>
</evidence>
<dbReference type="SUPFAM" id="SSF52833">
    <property type="entry name" value="Thioredoxin-like"/>
    <property type="match status" value="1"/>
</dbReference>
<sequence>MAIRAYKRQSEVREPKARQQQLPRGNNAMITAVEPSLIEDVNGAESPSSSAQTWMRKVLLAAAAYNLLWGAFAILSPLTIFRWAGFDPLPSYPQLWQCVGMIVGVYGLGYAIAATNPYRHWPIVLVGFLGKVFGPIGFVSAVASGDFPLSMGWTILTNDLIWWIPFALILWNAAVTNQSQSELLVVPPQRMRLDPFHRFISQLGASLSELSRRRPTLVVLLRHSGCRFCRETLGDLSELREQIEAKGTRIALVHMGTEEPIELLKKYSLEDVHCFRDPTGHLYEYFGLRIGSFRQLFGPKVWFRGIKAAIAGHGIGALNGNGFRMPGVFLMHEGQVLKGFRHQSAADRPNYVELAKLPQSCELSSASSECGGS</sequence>
<protein>
    <submittedName>
        <fullName evidence="3">Hypothetical membrane protein</fullName>
    </submittedName>
</protein>
<evidence type="ECO:0000256" key="2">
    <source>
        <dbReference type="SAM" id="Phobius"/>
    </source>
</evidence>
<keyword evidence="2" id="KW-0472">Membrane</keyword>
<accession>A9LH58</accession>
<gene>
    <name evidence="3" type="ORF">13FN_20</name>
</gene>
<dbReference type="EMBL" id="EF591889">
    <property type="protein sequence ID" value="ABX10729.1"/>
    <property type="molecule type" value="Genomic_DNA"/>
</dbReference>
<evidence type="ECO:0000256" key="1">
    <source>
        <dbReference type="SAM" id="MobiDB-lite"/>
    </source>
</evidence>
<dbReference type="PANTHER" id="PTHR28630:SF3">
    <property type="entry name" value="PEROXIREDOXIN-LIKE 2C"/>
    <property type="match status" value="1"/>
</dbReference>
<feature type="transmembrane region" description="Helical" evidence="2">
    <location>
        <begin position="121"/>
        <end position="143"/>
    </location>
</feature>
<dbReference type="AlphaFoldDB" id="A9LH58"/>
<dbReference type="PANTHER" id="PTHR28630">
    <property type="match status" value="1"/>
</dbReference>
<organism evidence="3">
    <name type="scientific">uncultured planctomycete 13FN</name>
    <dbReference type="NCBI Taxonomy" id="455065"/>
    <lineage>
        <taxon>Bacteria</taxon>
        <taxon>Pseudomonadati</taxon>
        <taxon>Planctomycetota</taxon>
        <taxon>Planctomycetia</taxon>
        <taxon>Planctomycetales</taxon>
        <taxon>environmental samples</taxon>
    </lineage>
</organism>
<keyword evidence="2" id="KW-0812">Transmembrane</keyword>
<feature type="transmembrane region" description="Helical" evidence="2">
    <location>
        <begin position="94"/>
        <end position="114"/>
    </location>
</feature>
<dbReference type="InterPro" id="IPR036249">
    <property type="entry name" value="Thioredoxin-like_sf"/>
</dbReference>